<gene>
    <name evidence="2" type="ORF">DFP72DRAFT_865247</name>
</gene>
<accession>A0A8H6IK79</accession>
<name>A0A8H6IK79_9AGAR</name>
<dbReference type="OrthoDB" id="3249150at2759"/>
<dbReference type="AlphaFoldDB" id="A0A8H6IK79"/>
<dbReference type="EMBL" id="JACGCI010000001">
    <property type="protein sequence ID" value="KAF6765967.1"/>
    <property type="molecule type" value="Genomic_DNA"/>
</dbReference>
<evidence type="ECO:0000256" key="1">
    <source>
        <dbReference type="SAM" id="MobiDB-lite"/>
    </source>
</evidence>
<reference evidence="2 3" key="1">
    <citation type="submission" date="2020-07" db="EMBL/GenBank/DDBJ databases">
        <title>Comparative genomics of pyrophilous fungi reveals a link between fire events and developmental genes.</title>
        <authorList>
            <consortium name="DOE Joint Genome Institute"/>
            <person name="Steindorff A.S."/>
            <person name="Carver A."/>
            <person name="Calhoun S."/>
            <person name="Stillman K."/>
            <person name="Liu H."/>
            <person name="Lipzen A."/>
            <person name="Pangilinan J."/>
            <person name="Labutti K."/>
            <person name="Bruns T.D."/>
            <person name="Grigoriev I.V."/>
        </authorList>
    </citation>
    <scope>NUCLEOTIDE SEQUENCE [LARGE SCALE GENOMIC DNA]</scope>
    <source>
        <strain evidence="2 3">CBS 144469</strain>
    </source>
</reference>
<dbReference type="Proteomes" id="UP000521943">
    <property type="component" value="Unassembled WGS sequence"/>
</dbReference>
<protein>
    <submittedName>
        <fullName evidence="2">Uncharacterized protein</fullName>
    </submittedName>
</protein>
<feature type="region of interest" description="Disordered" evidence="1">
    <location>
        <begin position="53"/>
        <end position="74"/>
    </location>
</feature>
<feature type="compositionally biased region" description="Gly residues" evidence="1">
    <location>
        <begin position="53"/>
        <end position="70"/>
    </location>
</feature>
<proteinExistence type="predicted"/>
<keyword evidence="3" id="KW-1185">Reference proteome</keyword>
<organism evidence="2 3">
    <name type="scientific">Ephemerocybe angulata</name>
    <dbReference type="NCBI Taxonomy" id="980116"/>
    <lineage>
        <taxon>Eukaryota</taxon>
        <taxon>Fungi</taxon>
        <taxon>Dikarya</taxon>
        <taxon>Basidiomycota</taxon>
        <taxon>Agaricomycotina</taxon>
        <taxon>Agaricomycetes</taxon>
        <taxon>Agaricomycetidae</taxon>
        <taxon>Agaricales</taxon>
        <taxon>Agaricineae</taxon>
        <taxon>Psathyrellaceae</taxon>
        <taxon>Ephemerocybe</taxon>
    </lineage>
</organism>
<sequence length="110" mass="11448">MIRLFPRDSVSLVLDAGATYHYLVKQNQRKAQISVRTWRDTKCSASDVLSGLGSGSSISGGAGPGGGGGRSPWTPLSQNVTVVCLPTTAPIPTTMTTTTTTLPAAAWLDN</sequence>
<comment type="caution">
    <text evidence="2">The sequence shown here is derived from an EMBL/GenBank/DDBJ whole genome shotgun (WGS) entry which is preliminary data.</text>
</comment>
<evidence type="ECO:0000313" key="2">
    <source>
        <dbReference type="EMBL" id="KAF6765967.1"/>
    </source>
</evidence>
<evidence type="ECO:0000313" key="3">
    <source>
        <dbReference type="Proteomes" id="UP000521943"/>
    </source>
</evidence>